<dbReference type="InterPro" id="IPR002734">
    <property type="entry name" value="RibDG_C"/>
</dbReference>
<dbReference type="EMBL" id="LIWG01000001">
    <property type="protein sequence ID" value="MBE3607132.1"/>
    <property type="molecule type" value="Genomic_DNA"/>
</dbReference>
<dbReference type="SUPFAM" id="SSF53927">
    <property type="entry name" value="Cytidine deaminase-like"/>
    <property type="match status" value="1"/>
</dbReference>
<keyword evidence="9" id="KW-0511">Multifunctional enzyme</keyword>
<evidence type="ECO:0000256" key="4">
    <source>
        <dbReference type="ARBA" id="ARBA00005259"/>
    </source>
</evidence>
<dbReference type="EC" id="3.5.4.26" evidence="6"/>
<evidence type="ECO:0000259" key="10">
    <source>
        <dbReference type="PROSITE" id="PS51747"/>
    </source>
</evidence>
<feature type="domain" description="CMP/dCMP-type deaminase" evidence="10">
    <location>
        <begin position="1"/>
        <end position="177"/>
    </location>
</feature>
<accession>A0AAW3ZQ79</accession>
<protein>
    <recommendedName>
        <fullName evidence="8">Riboflavin biosynthesis protein RibD</fullName>
        <ecNumber evidence="7">1.1.1.193</ecNumber>
        <ecNumber evidence="6">3.5.4.26</ecNumber>
    </recommendedName>
</protein>
<keyword evidence="12" id="KW-0378">Hydrolase</keyword>
<comment type="similarity">
    <text evidence="4">In the N-terminal section; belongs to the cytidine and deoxycytidylate deaminase family.</text>
</comment>
<dbReference type="SUPFAM" id="SSF53597">
    <property type="entry name" value="Dihydrofolate reductase-like"/>
    <property type="match status" value="1"/>
</dbReference>
<dbReference type="GO" id="GO:0008703">
    <property type="term" value="F:5-amino-6-(5-phosphoribosylamino)uracil reductase activity"/>
    <property type="evidence" value="ECO:0007669"/>
    <property type="project" value="UniProtKB-EC"/>
</dbReference>
<dbReference type="RefSeq" id="WP_170015034.1">
    <property type="nucleotide sequence ID" value="NZ_CP012545.1"/>
</dbReference>
<dbReference type="Pfam" id="PF00383">
    <property type="entry name" value="dCMP_cyt_deam_1"/>
    <property type="match status" value="1"/>
</dbReference>
<dbReference type="Gene3D" id="3.40.430.10">
    <property type="entry name" value="Dihydrofolate Reductase, subunit A"/>
    <property type="match status" value="1"/>
</dbReference>
<proteinExistence type="inferred from homology"/>
<dbReference type="Pfam" id="PF01872">
    <property type="entry name" value="RibD_C"/>
    <property type="match status" value="1"/>
</dbReference>
<dbReference type="CDD" id="cd01284">
    <property type="entry name" value="Riboflavin_deaminase-reductase"/>
    <property type="match status" value="1"/>
</dbReference>
<dbReference type="InterPro" id="IPR004794">
    <property type="entry name" value="Eubact_RibD"/>
</dbReference>
<dbReference type="GO" id="GO:0009231">
    <property type="term" value="P:riboflavin biosynthetic process"/>
    <property type="evidence" value="ECO:0007669"/>
    <property type="project" value="InterPro"/>
</dbReference>
<reference evidence="12 13" key="1">
    <citation type="submission" date="2015-08" db="EMBL/GenBank/DDBJ databases">
        <title>Comparative genomics of the Campylobacter concisus group.</title>
        <authorList>
            <person name="Yee E."/>
            <person name="Chapman M.H."/>
            <person name="Huynh S."/>
            <person name="Bono J.L."/>
            <person name="On S.L."/>
            <person name="St Leger J."/>
            <person name="Foster G."/>
            <person name="Parker C.T."/>
            <person name="Miller W.G."/>
        </authorList>
    </citation>
    <scope>NUCLEOTIDE SEQUENCE [LARGE SCALE GENOMIC DNA]</scope>
    <source>
        <strain evidence="12 13">RM9337</strain>
    </source>
</reference>
<evidence type="ECO:0000313" key="12">
    <source>
        <dbReference type="EMBL" id="MBE3607132.1"/>
    </source>
</evidence>
<comment type="caution">
    <text evidence="12">The sequence shown here is derived from an EMBL/GenBank/DDBJ whole genome shotgun (WGS) entry which is preliminary data.</text>
</comment>
<organism evidence="12 13">
    <name type="scientific">Campylobacter californiensis</name>
    <dbReference type="NCBI Taxonomy" id="1032243"/>
    <lineage>
        <taxon>Bacteria</taxon>
        <taxon>Pseudomonadati</taxon>
        <taxon>Campylobacterota</taxon>
        <taxon>Epsilonproteobacteria</taxon>
        <taxon>Campylobacterales</taxon>
        <taxon>Campylobacteraceae</taxon>
        <taxon>Campylobacter</taxon>
    </lineage>
</organism>
<evidence type="ECO:0000313" key="13">
    <source>
        <dbReference type="Proteomes" id="UP000650616"/>
    </source>
</evidence>
<comment type="pathway">
    <text evidence="2">Cofactor biosynthesis; riboflavin biosynthesis; 5-amino-6-(D-ribitylamino)uracil from GTP: step 2/4.</text>
</comment>
<name>A0AAW3ZQ79_9BACT</name>
<dbReference type="Gene3D" id="3.40.140.10">
    <property type="entry name" value="Cytidine Deaminase, domain 2"/>
    <property type="match status" value="1"/>
</dbReference>
<comment type="function">
    <text evidence="1">Converts 2,5-diamino-6-(ribosylamino)-4(3h)-pyrimidinone 5'-phosphate into 5-amino-6-(ribosylamino)-2,4(1h,3h)-pyrimidinedione 5'-phosphate.</text>
</comment>
<dbReference type="PROSITE" id="PS51747">
    <property type="entry name" value="CYT_DCMP_DEAMINASES_2"/>
    <property type="match status" value="1"/>
</dbReference>
<keyword evidence="13" id="KW-1185">Reference proteome</keyword>
<dbReference type="InterPro" id="IPR002125">
    <property type="entry name" value="CMP_dCMP_dom"/>
</dbReference>
<comment type="pathway">
    <text evidence="3">Cofactor biosynthesis; riboflavin biosynthesis; 5-amino-6-(D-ribitylamino)uracil from GTP: step 3/4.</text>
</comment>
<evidence type="ECO:0000313" key="11">
    <source>
        <dbReference type="EMBL" id="MBE2985719.1"/>
    </source>
</evidence>
<dbReference type="Proteomes" id="UP000650616">
    <property type="component" value="Unassembled WGS sequence"/>
</dbReference>
<sequence>MSDEFYMNLALNEAWKYQILTYPNPAVGCVVLDKSGKILSIGAHKKAGFLHAEPSAILLALCEISDDFLHKFILNYDQKFNTNFLDISDKHELLEKLKEVYLNAVFTYDFIMQNHGDLLDGAKAYVTLEPCSHYGKTPPCANLFVQLKFAEVVISCEDKNKIASGGISILQNAGIKVKVGVLKQDGGMLLKPFLSWQEGNFSFLKVALSVNGAATGGVISNETSRAHMHSIRSIVDLLVIGGNTVRIDRPKLDARLVKNGKSPNVLIFSREQKFDESLPLFHVKGREVEISNSLLRAKKSPLVMYEGAQEFLNLAKNGALPNVKWLLLYQSSNFKNEPNLLSQIYLKSVFRSNFADDSYGWYEIV</sequence>
<comment type="similarity">
    <text evidence="5">In the C-terminal section; belongs to the HTP reductase family.</text>
</comment>
<dbReference type="EC" id="1.1.1.193" evidence="7"/>
<dbReference type="Proteomes" id="UP001318760">
    <property type="component" value="Unassembled WGS sequence"/>
</dbReference>
<reference evidence="11 14" key="2">
    <citation type="submission" date="2020-10" db="EMBL/GenBank/DDBJ databases">
        <title>Campylobacter californiensis sp. nov. isolated from cattle and feral swine in California.</title>
        <authorList>
            <person name="Miller W.G."/>
        </authorList>
    </citation>
    <scope>NUCLEOTIDE SEQUENCE [LARGE SCALE GENOMIC DNA]</scope>
    <source>
        <strain evidence="11 14">RM12919</strain>
    </source>
</reference>
<evidence type="ECO:0000256" key="7">
    <source>
        <dbReference type="ARBA" id="ARBA00013173"/>
    </source>
</evidence>
<evidence type="ECO:0000256" key="5">
    <source>
        <dbReference type="ARBA" id="ARBA00007417"/>
    </source>
</evidence>
<dbReference type="AlphaFoldDB" id="A0AAW3ZQ79"/>
<gene>
    <name evidence="12" type="primary">ribD</name>
    <name evidence="11" type="ORF">CCAL12919_01030</name>
    <name evidence="12" type="ORF">CCAL9337_00080</name>
</gene>
<dbReference type="PANTHER" id="PTHR11079:SF162">
    <property type="entry name" value="RIBOFLAVIN BIOSYNTHESIS PROTEIN PYRD, CHLOROPLASTIC"/>
    <property type="match status" value="1"/>
</dbReference>
<keyword evidence="12" id="KW-0560">Oxidoreductase</keyword>
<dbReference type="InterPro" id="IPR016193">
    <property type="entry name" value="Cytidine_deaminase-like"/>
</dbReference>
<evidence type="ECO:0000256" key="3">
    <source>
        <dbReference type="ARBA" id="ARBA00004910"/>
    </source>
</evidence>
<evidence type="ECO:0000313" key="14">
    <source>
        <dbReference type="Proteomes" id="UP001318760"/>
    </source>
</evidence>
<dbReference type="InterPro" id="IPR024072">
    <property type="entry name" value="DHFR-like_dom_sf"/>
</dbReference>
<evidence type="ECO:0000256" key="9">
    <source>
        <dbReference type="ARBA" id="ARBA00023268"/>
    </source>
</evidence>
<evidence type="ECO:0000256" key="2">
    <source>
        <dbReference type="ARBA" id="ARBA00004882"/>
    </source>
</evidence>
<dbReference type="GO" id="GO:0008835">
    <property type="term" value="F:diaminohydroxyphosphoribosylaminopyrimidine deaminase activity"/>
    <property type="evidence" value="ECO:0007669"/>
    <property type="project" value="UniProtKB-EC"/>
</dbReference>
<dbReference type="EMBL" id="JADBHS010000002">
    <property type="protein sequence ID" value="MBE2985719.1"/>
    <property type="molecule type" value="Genomic_DNA"/>
</dbReference>
<evidence type="ECO:0000256" key="8">
    <source>
        <dbReference type="ARBA" id="ARBA00019930"/>
    </source>
</evidence>
<evidence type="ECO:0000256" key="6">
    <source>
        <dbReference type="ARBA" id="ARBA00012766"/>
    </source>
</evidence>
<evidence type="ECO:0000256" key="1">
    <source>
        <dbReference type="ARBA" id="ARBA00002151"/>
    </source>
</evidence>
<dbReference type="PANTHER" id="PTHR11079">
    <property type="entry name" value="CYTOSINE DEAMINASE FAMILY MEMBER"/>
    <property type="match status" value="1"/>
</dbReference>
<dbReference type="NCBIfam" id="TIGR00326">
    <property type="entry name" value="eubact_ribD"/>
    <property type="match status" value="1"/>
</dbReference>